<dbReference type="Proteomes" id="UP001596091">
    <property type="component" value="Unassembled WGS sequence"/>
</dbReference>
<dbReference type="InterPro" id="IPR052509">
    <property type="entry name" value="Metal_resp_DNA-bind_regulator"/>
</dbReference>
<name>A0ABW1EGS3_9BACT</name>
<dbReference type="Gene3D" id="1.10.10.10">
    <property type="entry name" value="Winged helix-like DNA-binding domain superfamily/Winged helix DNA-binding domain"/>
    <property type="match status" value="1"/>
</dbReference>
<dbReference type="Pfam" id="PF03551">
    <property type="entry name" value="PadR"/>
    <property type="match status" value="1"/>
</dbReference>
<dbReference type="NCBIfam" id="TIGR03433">
    <property type="entry name" value="padR_acidobact"/>
    <property type="match status" value="1"/>
</dbReference>
<feature type="domain" description="Transcription regulator PadR N-terminal" evidence="1">
    <location>
        <begin position="15"/>
        <end position="88"/>
    </location>
</feature>
<sequence length="106" mass="11926">MSATDLLQGTLDLLILRTLALESMHGWGIAQRIQQVSKDALQIGQGSLYPALHRLEYKGWIQAEWGASENNRKAKYYSLTRTGQKQLQAELEDWGRISTAIALVLK</sequence>
<organism evidence="2 3">
    <name type="scientific">Acidicapsa dinghuensis</name>
    <dbReference type="NCBI Taxonomy" id="2218256"/>
    <lineage>
        <taxon>Bacteria</taxon>
        <taxon>Pseudomonadati</taxon>
        <taxon>Acidobacteriota</taxon>
        <taxon>Terriglobia</taxon>
        <taxon>Terriglobales</taxon>
        <taxon>Acidobacteriaceae</taxon>
        <taxon>Acidicapsa</taxon>
    </lineage>
</organism>
<evidence type="ECO:0000313" key="2">
    <source>
        <dbReference type="EMBL" id="MFC5863481.1"/>
    </source>
</evidence>
<dbReference type="InterPro" id="IPR017799">
    <property type="entry name" value="Tscrpt_reg_PadR_acidobac-type"/>
</dbReference>
<dbReference type="InterPro" id="IPR036390">
    <property type="entry name" value="WH_DNA-bd_sf"/>
</dbReference>
<evidence type="ECO:0000259" key="1">
    <source>
        <dbReference type="Pfam" id="PF03551"/>
    </source>
</evidence>
<dbReference type="SUPFAM" id="SSF46785">
    <property type="entry name" value="Winged helix' DNA-binding domain"/>
    <property type="match status" value="1"/>
</dbReference>
<dbReference type="PANTHER" id="PTHR33169">
    <property type="entry name" value="PADR-FAMILY TRANSCRIPTIONAL REGULATOR"/>
    <property type="match status" value="1"/>
</dbReference>
<proteinExistence type="predicted"/>
<protein>
    <submittedName>
        <fullName evidence="2">PadR family transcriptional regulator</fullName>
    </submittedName>
</protein>
<reference evidence="3" key="1">
    <citation type="journal article" date="2019" name="Int. J. Syst. Evol. Microbiol.">
        <title>The Global Catalogue of Microorganisms (GCM) 10K type strain sequencing project: providing services to taxonomists for standard genome sequencing and annotation.</title>
        <authorList>
            <consortium name="The Broad Institute Genomics Platform"/>
            <consortium name="The Broad Institute Genome Sequencing Center for Infectious Disease"/>
            <person name="Wu L."/>
            <person name="Ma J."/>
        </authorList>
    </citation>
    <scope>NUCLEOTIDE SEQUENCE [LARGE SCALE GENOMIC DNA]</scope>
    <source>
        <strain evidence="3">JCM 4087</strain>
    </source>
</reference>
<gene>
    <name evidence="2" type="ORF">ACFPT7_14340</name>
</gene>
<dbReference type="PANTHER" id="PTHR33169:SF14">
    <property type="entry name" value="TRANSCRIPTIONAL REGULATOR RV3488"/>
    <property type="match status" value="1"/>
</dbReference>
<dbReference type="EMBL" id="JBHSPH010000005">
    <property type="protein sequence ID" value="MFC5863481.1"/>
    <property type="molecule type" value="Genomic_DNA"/>
</dbReference>
<dbReference type="InterPro" id="IPR036388">
    <property type="entry name" value="WH-like_DNA-bd_sf"/>
</dbReference>
<keyword evidence="3" id="KW-1185">Reference proteome</keyword>
<dbReference type="RefSeq" id="WP_263340431.1">
    <property type="nucleotide sequence ID" value="NZ_JAGSYH010000005.1"/>
</dbReference>
<dbReference type="InterPro" id="IPR005149">
    <property type="entry name" value="Tscrpt_reg_PadR_N"/>
</dbReference>
<comment type="caution">
    <text evidence="2">The sequence shown here is derived from an EMBL/GenBank/DDBJ whole genome shotgun (WGS) entry which is preliminary data.</text>
</comment>
<evidence type="ECO:0000313" key="3">
    <source>
        <dbReference type="Proteomes" id="UP001596091"/>
    </source>
</evidence>
<accession>A0ABW1EGS3</accession>